<comment type="caution">
    <text evidence="1">The sequence shown here is derived from an EMBL/GenBank/DDBJ whole genome shotgun (WGS) entry which is preliminary data.</text>
</comment>
<proteinExistence type="predicted"/>
<name>A0A840L8F8_9BURK</name>
<keyword evidence="2" id="KW-1185">Reference proteome</keyword>
<organism evidence="1 2">
    <name type="scientific">Roseateles oligotrophus</name>
    <dbReference type="NCBI Taxonomy" id="1769250"/>
    <lineage>
        <taxon>Bacteria</taxon>
        <taxon>Pseudomonadati</taxon>
        <taxon>Pseudomonadota</taxon>
        <taxon>Betaproteobacteria</taxon>
        <taxon>Burkholderiales</taxon>
        <taxon>Sphaerotilaceae</taxon>
        <taxon>Roseateles</taxon>
    </lineage>
</organism>
<accession>A0A840L8F8</accession>
<reference evidence="1 2" key="1">
    <citation type="submission" date="2020-08" db="EMBL/GenBank/DDBJ databases">
        <title>Functional genomics of gut bacteria from endangered species of beetles.</title>
        <authorList>
            <person name="Carlos-Shanley C."/>
        </authorList>
    </citation>
    <scope>NUCLEOTIDE SEQUENCE [LARGE SCALE GENOMIC DNA]</scope>
    <source>
        <strain evidence="1 2">S00239</strain>
    </source>
</reference>
<evidence type="ECO:0000313" key="1">
    <source>
        <dbReference type="EMBL" id="MBB4844366.1"/>
    </source>
</evidence>
<dbReference type="EMBL" id="JACHLP010000005">
    <property type="protein sequence ID" value="MBB4844366.1"/>
    <property type="molecule type" value="Genomic_DNA"/>
</dbReference>
<evidence type="ECO:0000313" key="2">
    <source>
        <dbReference type="Proteomes" id="UP000562027"/>
    </source>
</evidence>
<protein>
    <submittedName>
        <fullName evidence="1">Uncharacterized protein</fullName>
    </submittedName>
</protein>
<sequence>MLRAGDSLRFTAAEIEEFRSLGIDFDGVRTQADVEAALARWTHVLGEERPDLLEKIALEMAKAKEVSLPPRLSVVGPAPDSPEQS</sequence>
<dbReference type="Proteomes" id="UP000562027">
    <property type="component" value="Unassembled WGS sequence"/>
</dbReference>
<dbReference type="AlphaFoldDB" id="A0A840L8F8"/>
<dbReference type="RefSeq" id="WP_082437282.1">
    <property type="nucleotide sequence ID" value="NZ_JACHLP010000005.1"/>
</dbReference>
<gene>
    <name evidence="1" type="ORF">HNP55_002902</name>
</gene>